<dbReference type="InterPro" id="IPR036291">
    <property type="entry name" value="NAD(P)-bd_dom_sf"/>
</dbReference>
<keyword evidence="3" id="KW-1185">Reference proteome</keyword>
<evidence type="ECO:0000256" key="1">
    <source>
        <dbReference type="ARBA" id="ARBA00023002"/>
    </source>
</evidence>
<dbReference type="PANTHER" id="PTHR45348">
    <property type="entry name" value="HYPOTHETICAL OXIDOREDUCTASE (EUROFUNG)"/>
    <property type="match status" value="1"/>
</dbReference>
<sequence>MDSPISEPKPDEVIIQVVVSGCNPKPQRLETSRHKTFHNPKDTSLESTELGIKPELPLARRYTEAAAVPLAGLTAALGLYAPVPLVIYGAASAVGVYAVQFAASSNIHSTIAVAGKSIAYVEKFIDRSKSDPILDFQEGDDAKVKGIEKVFEGTQLLYALGAVMAEEFKVAVGWPSSKEDEVPSYIAEKLLFIGSAHKEDANFGYMFCRYLGRGLQAGWFKPQPQEMTPGGLNGIK</sequence>
<protein>
    <recommendedName>
        <fullName evidence="4">Alcohol dehydrogenase-like C-terminal domain-containing protein</fullName>
    </recommendedName>
</protein>
<comment type="caution">
    <text evidence="2">The sequence shown here is derived from an EMBL/GenBank/DDBJ whole genome shotgun (WGS) entry which is preliminary data.</text>
</comment>
<dbReference type="InterPro" id="IPR047122">
    <property type="entry name" value="Trans-enoyl_RdTase-like"/>
</dbReference>
<dbReference type="PANTHER" id="PTHR45348:SF5">
    <property type="entry name" value="OXIDOREDUCTASE, PUTATIVE (AFU_ORTHOLOGUE AFUA_8G01420)-RELATED"/>
    <property type="match status" value="1"/>
</dbReference>
<evidence type="ECO:0008006" key="4">
    <source>
        <dbReference type="Google" id="ProtNLM"/>
    </source>
</evidence>
<dbReference type="GO" id="GO:0016651">
    <property type="term" value="F:oxidoreductase activity, acting on NAD(P)H"/>
    <property type="evidence" value="ECO:0007669"/>
    <property type="project" value="InterPro"/>
</dbReference>
<gene>
    <name evidence="2" type="ORF">B0J13DRAFT_588460</name>
</gene>
<organism evidence="2 3">
    <name type="scientific">Dactylonectria estremocensis</name>
    <dbReference type="NCBI Taxonomy" id="1079267"/>
    <lineage>
        <taxon>Eukaryota</taxon>
        <taxon>Fungi</taxon>
        <taxon>Dikarya</taxon>
        <taxon>Ascomycota</taxon>
        <taxon>Pezizomycotina</taxon>
        <taxon>Sordariomycetes</taxon>
        <taxon>Hypocreomycetidae</taxon>
        <taxon>Hypocreales</taxon>
        <taxon>Nectriaceae</taxon>
        <taxon>Dactylonectria</taxon>
    </lineage>
</organism>
<name>A0A9P9IQN6_9HYPO</name>
<evidence type="ECO:0000313" key="2">
    <source>
        <dbReference type="EMBL" id="KAH7129587.1"/>
    </source>
</evidence>
<dbReference type="SUPFAM" id="SSF51735">
    <property type="entry name" value="NAD(P)-binding Rossmann-fold domains"/>
    <property type="match status" value="1"/>
</dbReference>
<dbReference type="Proteomes" id="UP000717696">
    <property type="component" value="Unassembled WGS sequence"/>
</dbReference>
<proteinExistence type="predicted"/>
<keyword evidence="1" id="KW-0560">Oxidoreductase</keyword>
<dbReference type="AlphaFoldDB" id="A0A9P9IQN6"/>
<dbReference type="OrthoDB" id="3233595at2759"/>
<evidence type="ECO:0000313" key="3">
    <source>
        <dbReference type="Proteomes" id="UP000717696"/>
    </source>
</evidence>
<reference evidence="2" key="1">
    <citation type="journal article" date="2021" name="Nat. Commun.">
        <title>Genetic determinants of endophytism in the Arabidopsis root mycobiome.</title>
        <authorList>
            <person name="Mesny F."/>
            <person name="Miyauchi S."/>
            <person name="Thiergart T."/>
            <person name="Pickel B."/>
            <person name="Atanasova L."/>
            <person name="Karlsson M."/>
            <person name="Huettel B."/>
            <person name="Barry K.W."/>
            <person name="Haridas S."/>
            <person name="Chen C."/>
            <person name="Bauer D."/>
            <person name="Andreopoulos W."/>
            <person name="Pangilinan J."/>
            <person name="LaButti K."/>
            <person name="Riley R."/>
            <person name="Lipzen A."/>
            <person name="Clum A."/>
            <person name="Drula E."/>
            <person name="Henrissat B."/>
            <person name="Kohler A."/>
            <person name="Grigoriev I.V."/>
            <person name="Martin F.M."/>
            <person name="Hacquard S."/>
        </authorList>
    </citation>
    <scope>NUCLEOTIDE SEQUENCE</scope>
    <source>
        <strain evidence="2">MPI-CAGE-AT-0021</strain>
    </source>
</reference>
<accession>A0A9P9IQN6</accession>
<dbReference type="EMBL" id="JAGMUU010000021">
    <property type="protein sequence ID" value="KAH7129587.1"/>
    <property type="molecule type" value="Genomic_DNA"/>
</dbReference>
<dbReference type="Gene3D" id="3.90.180.10">
    <property type="entry name" value="Medium-chain alcohol dehydrogenases, catalytic domain"/>
    <property type="match status" value="1"/>
</dbReference>
<dbReference type="Gene3D" id="3.40.50.720">
    <property type="entry name" value="NAD(P)-binding Rossmann-like Domain"/>
    <property type="match status" value="1"/>
</dbReference>